<dbReference type="Proteomes" id="UP000663851">
    <property type="component" value="Unassembled WGS sequence"/>
</dbReference>
<keyword evidence="4" id="KW-0812">Transmembrane</keyword>
<evidence type="ECO:0000313" key="5">
    <source>
        <dbReference type="EMBL" id="CAF4088829.1"/>
    </source>
</evidence>
<evidence type="ECO:0000256" key="3">
    <source>
        <dbReference type="SAM" id="MobiDB-lite"/>
    </source>
</evidence>
<evidence type="ECO:0000256" key="2">
    <source>
        <dbReference type="SAM" id="Coils"/>
    </source>
</evidence>
<dbReference type="EMBL" id="CAJOBO010000004">
    <property type="protein sequence ID" value="CAF4088829.1"/>
    <property type="molecule type" value="Genomic_DNA"/>
</dbReference>
<dbReference type="SUPFAM" id="SSF117281">
    <property type="entry name" value="Kelch motif"/>
    <property type="match status" value="1"/>
</dbReference>
<protein>
    <submittedName>
        <fullName evidence="5">Uncharacterized protein</fullName>
    </submittedName>
</protein>
<sequence length="2834" mass="329260">MSNTTCSNQNLNVKHVATLFEEVQNRYIKKLTTIDEKHINGDERHKQKLAIYESYVKDLSIQTRLLLQSLDELEREANQRVALLENKLKKAHASLQQHHSLSDVTKNVSSIEAEKWKLSHENLDLKHDLDSLTSFINTAKRTGKWDTKRLQLKTIPLDRIIGVTNEDTHTATSLHKEIQYRDERIQVLQAEVEQLRKTKNELARQAPNKPSTFSSFMADDEFKEQNNILAKKVEDLRAKLIEECQNTETFKMDLRLKANELKDLQEEFQQNKQRSDEHIHDLSTKLKTITDRHRDSTALLNNDIKTKKQQIEQYTQQIEQVLHEKAQLESDRSDLERQCRVKDSITADLEGQIRNLQRELTSNSYPTIPVQPIESTVPKIEYEKLDQELHSTKKRLDGVVAELKAKDALNNKLEQDLRASKKSHDEQLEQHIETTTNDVEQLDKEIRALKRLCEEKKDQLHKQSLELRACQEHLAVETSKNATNEHEHQKLSNIIQSTKEQIEKLEHHLKDSSVQNQQLEYTINELTSRNNLVETKLIETMTLIDLRNKTLMDYEQQMDKIKMELIQKHQEILDKQAHIEKLEEIIIEKSAEVSQLSETLETGLIKSHHREKYAEDNASKAQHDIKVLQRELRHVSEVLVQREHANSALNQQIQQLTNELKAKQDEFQQIQKSLNKQLASKQEQLVRYDQNLHEVEIKSKYAKEECLIQEKEITRLNNVQEEQENRLRLLQQDLLKLQQEKESINVQYERSEGDLHNIRILREDEGRKYRHEIEKLNSEISALKLSETGCLKNIDEFKENLFNITSERNDLREQNETYQNEIENIQKMLYDETESASKSSTKIVLLTRQLDEEQKRATDAVHQLDDLRMQLKSSLMTIDTLKSELSQTRLHAQEQAIKEVDFKQNLNRTNSMLEETNKSLDDRLREIETLNHLISRLQLDYEKSKNDLSIAHDHMVQLEIGNQTFKQHLTEKTTELSAITNRLHQVQQDFHSYEKEHRYSNEEYFEREQRMKTIENELLTKSSNYEKLQREHSALNEDLTKCRIDLEQSQKSDISHKEQLVQSTDEAQICKHKLGLLGNCFKTIVRKASETSERWANITSKLHEQVTDLSEDANKLRSLDERFEQSTKMLTLLRSQHEDLILQFMTVKPALEKAHLYVREYKRKWSQTSDENRHLRMETKRLRAKIDDFHRAEGIMHTKIDEQEMSLVQLRKELNNEVQNLSESQAVIERLKHSLNDTTNERDELIKNVANINKKIEKLDNDIDGYTDENRLLHQATQKLEKQLANAHAHIESLQRTYQQNELSYQEKINECESLIISLKDANRDALSVLEQKKSELNMAQTDIQSLKYEQSITTSKFENAEELNQELKRHISVIERSNDEHKRVLRKRDKELEQVKNDFEQNLKNATILNNKCTKQEAELNILHLENSSLSEELKLMRENVNRCEDEQRRLRKDCDQALNFIHDGIPELCLDEGIHDHNRNGALQEHLKKIPSLMQQLTGDRENLKTKNQLLLQFVHGLSYDLNDCQSGQKKYKVDLCLKYYQLLKAHSKQQQLLLNQLESHVRFYESVFKEKGFFPTIEYASGSTVASAPDVIDKANSMCLPDRTNGSCEWKLFGWNPYRGCGYNQQMSSYLCIMKNLDGSKSTFLSKLNISTNHQYCLEFKYLTTGSITDGEEKLKHNSIAYFCFPKQQLELFWYSLTVQLPENLTMINVVTDTNGIASNHSLIIKDLSIQQCHRITTLQISSPMNTTILSSQLNRKKTFWIQYRWILIIGTLVVLFTSLIIIITINLYVSDRIFHQEPTITERIQITSMNLSQHFYEEPVSIILTPPIDISVYDHVRDNYRVDIRFSFKTKKSSFVTMSSIITDGDNHQKQDKYESIFKHYGFQMRAPHLDHQNEKNNIEINTDLNKYKRILHEIKTKFLQRNESNKKEKKSRTMASKTQQAISKRSSIKSNRKKDSEKEGAKQNRESVIKITLPDEAKARKTTYSKQQQKTNENQRISDTNSSLPITLSNSPSITTMKTAQKLPIVNSKSNQSISDIQSNRISTEPQSTNQIISSTLSFHQTQSGESNAKINAQKNKQDLSSTINNFESTWDIDEINKFTRDIFKRSSTKPIIRSHRIRLKCAEDSDDYLSKYSQRRTHCLDLFEEYVNGLKRPFGIIRDAASDPPVFDPGLTIMGPRVKKNASVIDKEEFQVIKRINSIEPRKKYALVHEQIGIFVIGGYNLFVNIPEQQEPDKDYLFKSDGSIVRISRLSPCRIHFGVYTNGDAIYVAGGQKINNELLDDIQRLNLRTLKWEYVATLLNPIAASATTVDEQRIYIAGGYDIFKNQTFFESTLTIYNMTTGQFENGNDLPSPRCRSLVFVVDNALFCVSGLIERRDHNGNKKIKISTDILKWTQEAPTWIKISQTPELSKLHALSFNDPYLEVTKRNLSDEHDTSEATAEAYYDFRTNLWANGSAPASAKTIPLTKQEHSSSAAKISDKSASRTTKDKKVTVAKTASKSNPLSKTKSTSKSKVCQHRPYECIQVSYRGISKCITNFNRLTTVSHVIDALLDDLSEIRYLSANDCCLYIERQPYLFPLKSTDFIQDILLRYTATHVHFKLSFKRNSSPSRFAQRKRLLRTAGYIQPSPVINAYEQLKIQESLIRRQHEIITQLRKTNLSSDCRIQQNGTSNYGNYLDWITQNEHDGDMSDDSKTSLGLMSTSRRHSRQDEYLKAVNHETVNSRRSLSRVRFRPSTIINTDEISTSLTQVKSILKKGATNYSHIPRTSSVDRDINRLISTKQRRNSLYTFDDADDDNLTDRSTTDSCLGSLSSDDNNSYVINQQQLETLV</sequence>
<feature type="coiled-coil region" evidence="2">
    <location>
        <begin position="639"/>
        <end position="754"/>
    </location>
</feature>
<feature type="coiled-coil region" evidence="2">
    <location>
        <begin position="56"/>
        <end position="94"/>
    </location>
</feature>
<organism evidence="5 6">
    <name type="scientific">Rotaria socialis</name>
    <dbReference type="NCBI Taxonomy" id="392032"/>
    <lineage>
        <taxon>Eukaryota</taxon>
        <taxon>Metazoa</taxon>
        <taxon>Spiralia</taxon>
        <taxon>Gnathifera</taxon>
        <taxon>Rotifera</taxon>
        <taxon>Eurotatoria</taxon>
        <taxon>Bdelloidea</taxon>
        <taxon>Philodinida</taxon>
        <taxon>Philodinidae</taxon>
        <taxon>Rotaria</taxon>
    </lineage>
</organism>
<keyword evidence="4" id="KW-0472">Membrane</keyword>
<gene>
    <name evidence="5" type="ORF">HFQ381_LOCUS196</name>
</gene>
<dbReference type="InterPro" id="IPR006652">
    <property type="entry name" value="Kelch_1"/>
</dbReference>
<feature type="coiled-coil region" evidence="2">
    <location>
        <begin position="251"/>
        <end position="338"/>
    </location>
</feature>
<name>A0A819U2A2_9BILA</name>
<evidence type="ECO:0000313" key="6">
    <source>
        <dbReference type="Proteomes" id="UP000663851"/>
    </source>
</evidence>
<feature type="region of interest" description="Disordered" evidence="3">
    <location>
        <begin position="1926"/>
        <end position="2016"/>
    </location>
</feature>
<evidence type="ECO:0000256" key="4">
    <source>
        <dbReference type="SAM" id="Phobius"/>
    </source>
</evidence>
<proteinExistence type="predicted"/>
<feature type="compositionally biased region" description="Basic and acidic residues" evidence="3">
    <location>
        <begin position="2482"/>
        <end position="2496"/>
    </location>
</feature>
<keyword evidence="2" id="KW-0175">Coiled coil</keyword>
<feature type="region of interest" description="Disordered" evidence="3">
    <location>
        <begin position="2794"/>
        <end position="2813"/>
    </location>
</feature>
<reference evidence="5" key="1">
    <citation type="submission" date="2021-02" db="EMBL/GenBank/DDBJ databases">
        <authorList>
            <person name="Nowell W R."/>
        </authorList>
    </citation>
    <scope>NUCLEOTIDE SEQUENCE</scope>
</reference>
<accession>A0A819U2A2</accession>
<comment type="caution">
    <text evidence="5">The sequence shown here is derived from an EMBL/GenBank/DDBJ whole genome shotgun (WGS) entry which is preliminary data.</text>
</comment>
<feature type="compositionally biased region" description="Low complexity" evidence="3">
    <location>
        <begin position="2498"/>
        <end position="2512"/>
    </location>
</feature>
<feature type="transmembrane region" description="Helical" evidence="4">
    <location>
        <begin position="1769"/>
        <end position="1793"/>
    </location>
</feature>
<feature type="region of interest" description="Disordered" evidence="3">
    <location>
        <begin position="2467"/>
        <end position="2515"/>
    </location>
</feature>
<keyword evidence="4" id="KW-1133">Transmembrane helix</keyword>
<keyword evidence="1" id="KW-0880">Kelch repeat</keyword>
<dbReference type="SMART" id="SM00612">
    <property type="entry name" value="Kelch"/>
    <property type="match status" value="2"/>
</dbReference>
<dbReference type="InterPro" id="IPR015915">
    <property type="entry name" value="Kelch-typ_b-propeller"/>
</dbReference>
<dbReference type="PANTHER" id="PTHR23159">
    <property type="entry name" value="CENTROSOMAL PROTEIN 2"/>
    <property type="match status" value="1"/>
</dbReference>
<evidence type="ECO:0000256" key="1">
    <source>
        <dbReference type="ARBA" id="ARBA00022441"/>
    </source>
</evidence>
<feature type="compositionally biased region" description="Polar residues" evidence="3">
    <location>
        <begin position="1987"/>
        <end position="2016"/>
    </location>
</feature>
<feature type="coiled-coil region" evidence="2">
    <location>
        <begin position="976"/>
        <end position="1045"/>
    </location>
</feature>
<dbReference type="PANTHER" id="PTHR23159:SF31">
    <property type="entry name" value="CENTROSOME-ASSOCIATED PROTEIN CEP250 ISOFORM X1"/>
    <property type="match status" value="1"/>
</dbReference>
<feature type="coiled-coil region" evidence="2">
    <location>
        <begin position="382"/>
        <end position="599"/>
    </location>
</feature>
<dbReference type="Gene3D" id="2.120.10.80">
    <property type="entry name" value="Kelch-type beta propeller"/>
    <property type="match status" value="1"/>
</dbReference>
<feature type="coiled-coil region" evidence="2">
    <location>
        <begin position="1200"/>
        <end position="1455"/>
    </location>
</feature>
<feature type="compositionally biased region" description="Basic and acidic residues" evidence="3">
    <location>
        <begin position="1958"/>
        <end position="1984"/>
    </location>
</feature>
<feature type="coiled-coil region" evidence="2">
    <location>
        <begin position="794"/>
        <end position="947"/>
    </location>
</feature>